<proteinExistence type="inferred from homology"/>
<dbReference type="AlphaFoldDB" id="A0A916Z5V0"/>
<evidence type="ECO:0000313" key="11">
    <source>
        <dbReference type="EMBL" id="GGD77887.1"/>
    </source>
</evidence>
<dbReference type="RefSeq" id="WP_066768738.1">
    <property type="nucleotide sequence ID" value="NZ_BMIP01000007.1"/>
</dbReference>
<dbReference type="Proteomes" id="UP000612349">
    <property type="component" value="Unassembled WGS sequence"/>
</dbReference>
<dbReference type="Gene3D" id="1.10.1200.120">
    <property type="entry name" value="Large-conductance mechanosensitive channel, MscL, domain 1"/>
    <property type="match status" value="1"/>
</dbReference>
<keyword evidence="12" id="KW-1185">Reference proteome</keyword>
<evidence type="ECO:0000256" key="2">
    <source>
        <dbReference type="ARBA" id="ARBA00007254"/>
    </source>
</evidence>
<evidence type="ECO:0000256" key="6">
    <source>
        <dbReference type="ARBA" id="ARBA00022989"/>
    </source>
</evidence>
<keyword evidence="10" id="KW-0997">Cell inner membrane</keyword>
<comment type="subcellular location">
    <subcellularLocation>
        <location evidence="10">Cell inner membrane</location>
        <topology evidence="10">Multi-pass membrane protein</topology>
    </subcellularLocation>
    <subcellularLocation>
        <location evidence="1">Cell membrane</location>
        <topology evidence="1">Multi-pass membrane protein</topology>
    </subcellularLocation>
</comment>
<dbReference type="NCBIfam" id="NF010557">
    <property type="entry name" value="PRK13952.1"/>
    <property type="match status" value="1"/>
</dbReference>
<dbReference type="SUPFAM" id="SSF81330">
    <property type="entry name" value="Gated mechanosensitive channel"/>
    <property type="match status" value="1"/>
</dbReference>
<evidence type="ECO:0000256" key="4">
    <source>
        <dbReference type="ARBA" id="ARBA00022475"/>
    </source>
</evidence>
<keyword evidence="8 10" id="KW-0472">Membrane</keyword>
<comment type="function">
    <text evidence="10">Channel that opens in response to stretch forces in the membrane lipid bilayer. May participate in the regulation of osmotic pressure changes within the cell.</text>
</comment>
<evidence type="ECO:0000256" key="9">
    <source>
        <dbReference type="ARBA" id="ARBA00023303"/>
    </source>
</evidence>
<dbReference type="GO" id="GO:0005886">
    <property type="term" value="C:plasma membrane"/>
    <property type="evidence" value="ECO:0007669"/>
    <property type="project" value="UniProtKB-SubCell"/>
</dbReference>
<evidence type="ECO:0000256" key="8">
    <source>
        <dbReference type="ARBA" id="ARBA00023136"/>
    </source>
</evidence>
<dbReference type="InterPro" id="IPR036019">
    <property type="entry name" value="MscL_channel"/>
</dbReference>
<comment type="similarity">
    <text evidence="2 10">Belongs to the MscL family.</text>
</comment>
<dbReference type="InterPro" id="IPR037673">
    <property type="entry name" value="MSC/AndL"/>
</dbReference>
<reference evidence="11" key="1">
    <citation type="journal article" date="2014" name="Int. J. Syst. Evol. Microbiol.">
        <title>Complete genome sequence of Corynebacterium casei LMG S-19264T (=DSM 44701T), isolated from a smear-ripened cheese.</title>
        <authorList>
            <consortium name="US DOE Joint Genome Institute (JGI-PGF)"/>
            <person name="Walter F."/>
            <person name="Albersmeier A."/>
            <person name="Kalinowski J."/>
            <person name="Ruckert C."/>
        </authorList>
    </citation>
    <scope>NUCLEOTIDE SEQUENCE</scope>
    <source>
        <strain evidence="11">CGMCC 1.15360</strain>
    </source>
</reference>
<dbReference type="OrthoDB" id="9810350at2"/>
<dbReference type="HAMAP" id="MF_00115">
    <property type="entry name" value="MscL"/>
    <property type="match status" value="1"/>
</dbReference>
<gene>
    <name evidence="10 11" type="primary">mscL</name>
    <name evidence="11" type="ORF">GCM10010990_29570</name>
</gene>
<dbReference type="PANTHER" id="PTHR30266">
    <property type="entry name" value="MECHANOSENSITIVE CHANNEL MSCL"/>
    <property type="match status" value="1"/>
</dbReference>
<keyword evidence="7 10" id="KW-0406">Ion transport</keyword>
<evidence type="ECO:0000256" key="1">
    <source>
        <dbReference type="ARBA" id="ARBA00004651"/>
    </source>
</evidence>
<dbReference type="PRINTS" id="PR01264">
    <property type="entry name" value="MECHCHANNEL"/>
</dbReference>
<feature type="transmembrane region" description="Helical" evidence="10">
    <location>
        <begin position="89"/>
        <end position="107"/>
    </location>
</feature>
<name>A0A916Z5V0_9SPHN</name>
<evidence type="ECO:0000256" key="10">
    <source>
        <dbReference type="HAMAP-Rule" id="MF_00115"/>
    </source>
</evidence>
<protein>
    <recommendedName>
        <fullName evidence="10">Large-conductance mechanosensitive channel</fullName>
    </recommendedName>
</protein>
<dbReference type="InterPro" id="IPR019823">
    <property type="entry name" value="Mechanosensitive_channel_CS"/>
</dbReference>
<dbReference type="NCBIfam" id="TIGR00220">
    <property type="entry name" value="mscL"/>
    <property type="match status" value="1"/>
</dbReference>
<dbReference type="InterPro" id="IPR001185">
    <property type="entry name" value="MS_channel"/>
</dbReference>
<evidence type="ECO:0000313" key="12">
    <source>
        <dbReference type="Proteomes" id="UP000612349"/>
    </source>
</evidence>
<evidence type="ECO:0000256" key="5">
    <source>
        <dbReference type="ARBA" id="ARBA00022692"/>
    </source>
</evidence>
<feature type="transmembrane region" description="Helical" evidence="10">
    <location>
        <begin position="21"/>
        <end position="47"/>
    </location>
</feature>
<keyword evidence="9 10" id="KW-0407">Ion channel</keyword>
<comment type="caution">
    <text evidence="11">The sequence shown here is derived from an EMBL/GenBank/DDBJ whole genome shotgun (WGS) entry which is preliminary data.</text>
</comment>
<comment type="subunit">
    <text evidence="10">Homopentamer.</text>
</comment>
<evidence type="ECO:0000256" key="3">
    <source>
        <dbReference type="ARBA" id="ARBA00022448"/>
    </source>
</evidence>
<dbReference type="GO" id="GO:0008381">
    <property type="term" value="F:mechanosensitive monoatomic ion channel activity"/>
    <property type="evidence" value="ECO:0007669"/>
    <property type="project" value="UniProtKB-UniRule"/>
</dbReference>
<keyword evidence="5 10" id="KW-0812">Transmembrane</keyword>
<keyword evidence="4 10" id="KW-1003">Cell membrane</keyword>
<evidence type="ECO:0000256" key="7">
    <source>
        <dbReference type="ARBA" id="ARBA00023065"/>
    </source>
</evidence>
<organism evidence="11 12">
    <name type="scientific">Croceicoccus mobilis</name>
    <dbReference type="NCBI Taxonomy" id="1703339"/>
    <lineage>
        <taxon>Bacteria</taxon>
        <taxon>Pseudomonadati</taxon>
        <taxon>Pseudomonadota</taxon>
        <taxon>Alphaproteobacteria</taxon>
        <taxon>Sphingomonadales</taxon>
        <taxon>Erythrobacteraceae</taxon>
        <taxon>Croceicoccus</taxon>
    </lineage>
</organism>
<keyword evidence="6 10" id="KW-1133">Transmembrane helix</keyword>
<sequence>MFKEFKKFIARGNVLDLAVGVIIGAAFGKITTSLTQSIIMPLLGWIFGTMDWSNHFILLGEIPEGYEGDITNYAALKEAGVPMIGYGDLVTQIINFLLIAFALFLIVRSANKVIEEVEEQMKEAPATSEEPAVPTDPTLDVLKEIRDELKAAKSAPPAA</sequence>
<accession>A0A916Z5V0</accession>
<dbReference type="EMBL" id="BMIP01000007">
    <property type="protein sequence ID" value="GGD77887.1"/>
    <property type="molecule type" value="Genomic_DNA"/>
</dbReference>
<reference evidence="11" key="2">
    <citation type="submission" date="2020-09" db="EMBL/GenBank/DDBJ databases">
        <authorList>
            <person name="Sun Q."/>
            <person name="Zhou Y."/>
        </authorList>
    </citation>
    <scope>NUCLEOTIDE SEQUENCE</scope>
    <source>
        <strain evidence="11">CGMCC 1.15360</strain>
    </source>
</reference>
<dbReference type="PANTHER" id="PTHR30266:SF2">
    <property type="entry name" value="LARGE-CONDUCTANCE MECHANOSENSITIVE CHANNEL"/>
    <property type="match status" value="1"/>
</dbReference>
<dbReference type="PROSITE" id="PS01327">
    <property type="entry name" value="MSCL"/>
    <property type="match status" value="1"/>
</dbReference>
<keyword evidence="3 10" id="KW-0813">Transport</keyword>
<dbReference type="Pfam" id="PF01741">
    <property type="entry name" value="MscL"/>
    <property type="match status" value="1"/>
</dbReference>